<dbReference type="Pfam" id="PF00126">
    <property type="entry name" value="HTH_1"/>
    <property type="match status" value="1"/>
</dbReference>
<dbReference type="FunFam" id="1.10.10.10:FF:000001">
    <property type="entry name" value="LysR family transcriptional regulator"/>
    <property type="match status" value="1"/>
</dbReference>
<evidence type="ECO:0000256" key="2">
    <source>
        <dbReference type="ARBA" id="ARBA00023015"/>
    </source>
</evidence>
<reference evidence="6 7" key="1">
    <citation type="submission" date="2019-01" db="EMBL/GenBank/DDBJ databases">
        <title>Blautia sp. nov. KGMB01111 isolated human feces.</title>
        <authorList>
            <person name="Park J.-E."/>
            <person name="Kim J.-S."/>
            <person name="Park S.-H."/>
        </authorList>
    </citation>
    <scope>NUCLEOTIDE SEQUENCE [LARGE SCALE GENOMIC DNA]</scope>
    <source>
        <strain evidence="6 7">KGMB01111</strain>
    </source>
</reference>
<proteinExistence type="inferred from homology"/>
<keyword evidence="3" id="KW-0238">DNA-binding</keyword>
<keyword evidence="4" id="KW-0804">Transcription</keyword>
<dbReference type="OrthoDB" id="1652954at2"/>
<dbReference type="GO" id="GO:0032993">
    <property type="term" value="C:protein-DNA complex"/>
    <property type="evidence" value="ECO:0007669"/>
    <property type="project" value="TreeGrafter"/>
</dbReference>
<dbReference type="RefSeq" id="WP_129257734.1">
    <property type="nucleotide sequence ID" value="NZ_SDKC01000001.1"/>
</dbReference>
<dbReference type="SUPFAM" id="SSF46785">
    <property type="entry name" value="Winged helix' DNA-binding domain"/>
    <property type="match status" value="1"/>
</dbReference>
<keyword evidence="2" id="KW-0805">Transcription regulation</keyword>
<dbReference type="InterPro" id="IPR036390">
    <property type="entry name" value="WH_DNA-bd_sf"/>
</dbReference>
<sequence>MTFEQIDCFIAAVHADTFFDAAELLHTTQSTLSKQIQKLEKELNLQLFDRSRRNAVLTPAGELFYQEAQELSRQYRQMLYRMSLYQTAKEQQLSVGTLPVLSQYHLTGSFRLFQKEHPEISLALTEVEESELMEGIEKKRFAMILARESMIDTEHYHFFPIATDRICVMLPADHPLATRQKLSVTALTDQSFLLMHPYTSIYQLCMQIFQNAGIHPSILRTARVESLISAVAVGEGISLFAESNFRLFQHEGVISVPLEESPVLRIGFAYKKAREYTLAMDCFLHFMANAQNSQQ</sequence>
<dbReference type="SUPFAM" id="SSF53850">
    <property type="entry name" value="Periplasmic binding protein-like II"/>
    <property type="match status" value="1"/>
</dbReference>
<evidence type="ECO:0000313" key="6">
    <source>
        <dbReference type="EMBL" id="RXS75229.1"/>
    </source>
</evidence>
<dbReference type="Gene3D" id="3.40.190.290">
    <property type="match status" value="1"/>
</dbReference>
<dbReference type="Pfam" id="PF03466">
    <property type="entry name" value="LysR_substrate"/>
    <property type="match status" value="1"/>
</dbReference>
<dbReference type="Gene3D" id="1.10.10.10">
    <property type="entry name" value="Winged helix-like DNA-binding domain superfamily/Winged helix DNA-binding domain"/>
    <property type="match status" value="1"/>
</dbReference>
<dbReference type="PRINTS" id="PR00039">
    <property type="entry name" value="HTHLYSR"/>
</dbReference>
<evidence type="ECO:0000256" key="4">
    <source>
        <dbReference type="ARBA" id="ARBA00023163"/>
    </source>
</evidence>
<dbReference type="EMBL" id="SDKC01000001">
    <property type="protein sequence ID" value="RXS75229.1"/>
    <property type="molecule type" value="Genomic_DNA"/>
</dbReference>
<feature type="domain" description="HTH lysR-type" evidence="5">
    <location>
        <begin position="1"/>
        <end position="58"/>
    </location>
</feature>
<evidence type="ECO:0000256" key="1">
    <source>
        <dbReference type="ARBA" id="ARBA00009437"/>
    </source>
</evidence>
<name>A0A4Q1RHW2_9FIRM</name>
<dbReference type="InterPro" id="IPR000847">
    <property type="entry name" value="LysR_HTH_N"/>
</dbReference>
<protein>
    <submittedName>
        <fullName evidence="6">LysR family transcriptional regulator</fullName>
    </submittedName>
</protein>
<dbReference type="PANTHER" id="PTHR30346:SF0">
    <property type="entry name" value="HCA OPERON TRANSCRIPTIONAL ACTIVATOR HCAR"/>
    <property type="match status" value="1"/>
</dbReference>
<comment type="caution">
    <text evidence="6">The sequence shown here is derived from an EMBL/GenBank/DDBJ whole genome shotgun (WGS) entry which is preliminary data.</text>
</comment>
<accession>A0A4Q1RHW2</accession>
<dbReference type="PROSITE" id="PS50931">
    <property type="entry name" value="HTH_LYSR"/>
    <property type="match status" value="1"/>
</dbReference>
<organism evidence="6 7">
    <name type="scientific">Blautia faecicola</name>
    <dbReference type="NCBI Taxonomy" id="2509240"/>
    <lineage>
        <taxon>Bacteria</taxon>
        <taxon>Bacillati</taxon>
        <taxon>Bacillota</taxon>
        <taxon>Clostridia</taxon>
        <taxon>Lachnospirales</taxon>
        <taxon>Lachnospiraceae</taxon>
        <taxon>Blautia</taxon>
    </lineage>
</organism>
<evidence type="ECO:0000259" key="5">
    <source>
        <dbReference type="PROSITE" id="PS50931"/>
    </source>
</evidence>
<dbReference type="CDD" id="cd05466">
    <property type="entry name" value="PBP2_LTTR_substrate"/>
    <property type="match status" value="1"/>
</dbReference>
<dbReference type="GO" id="GO:0003700">
    <property type="term" value="F:DNA-binding transcription factor activity"/>
    <property type="evidence" value="ECO:0007669"/>
    <property type="project" value="InterPro"/>
</dbReference>
<comment type="similarity">
    <text evidence="1">Belongs to the LysR transcriptional regulatory family.</text>
</comment>
<dbReference type="GO" id="GO:0003677">
    <property type="term" value="F:DNA binding"/>
    <property type="evidence" value="ECO:0007669"/>
    <property type="project" value="UniProtKB-KW"/>
</dbReference>
<evidence type="ECO:0000313" key="7">
    <source>
        <dbReference type="Proteomes" id="UP000290106"/>
    </source>
</evidence>
<dbReference type="Proteomes" id="UP000290106">
    <property type="component" value="Unassembled WGS sequence"/>
</dbReference>
<dbReference type="InterPro" id="IPR005119">
    <property type="entry name" value="LysR_subst-bd"/>
</dbReference>
<evidence type="ECO:0000256" key="3">
    <source>
        <dbReference type="ARBA" id="ARBA00023125"/>
    </source>
</evidence>
<dbReference type="InterPro" id="IPR036388">
    <property type="entry name" value="WH-like_DNA-bd_sf"/>
</dbReference>
<gene>
    <name evidence="6" type="ORF">ETP43_08370</name>
</gene>
<dbReference type="PANTHER" id="PTHR30346">
    <property type="entry name" value="TRANSCRIPTIONAL DUAL REGULATOR HCAR-RELATED"/>
    <property type="match status" value="1"/>
</dbReference>
<keyword evidence="7" id="KW-1185">Reference proteome</keyword>
<dbReference type="AlphaFoldDB" id="A0A4Q1RHW2"/>